<feature type="region of interest" description="Disordered" evidence="1">
    <location>
        <begin position="18"/>
        <end position="41"/>
    </location>
</feature>
<dbReference type="EMBL" id="JAAALK010000079">
    <property type="protein sequence ID" value="KAG8097117.1"/>
    <property type="molecule type" value="Genomic_DNA"/>
</dbReference>
<reference evidence="2" key="1">
    <citation type="journal article" date="2021" name="bioRxiv">
        <title>Whole Genome Assembly and Annotation of Northern Wild Rice, Zizania palustris L., Supports a Whole Genome Duplication in the Zizania Genus.</title>
        <authorList>
            <person name="Haas M."/>
            <person name="Kono T."/>
            <person name="Macchietto M."/>
            <person name="Millas R."/>
            <person name="McGilp L."/>
            <person name="Shao M."/>
            <person name="Duquette J."/>
            <person name="Hirsch C.N."/>
            <person name="Kimball J."/>
        </authorList>
    </citation>
    <scope>NUCLEOTIDE SEQUENCE</scope>
    <source>
        <tissue evidence="2">Fresh leaf tissue</tissue>
    </source>
</reference>
<feature type="compositionally biased region" description="Polar residues" evidence="1">
    <location>
        <begin position="27"/>
        <end position="38"/>
    </location>
</feature>
<evidence type="ECO:0000256" key="1">
    <source>
        <dbReference type="SAM" id="MobiDB-lite"/>
    </source>
</evidence>
<feature type="region of interest" description="Disordered" evidence="1">
    <location>
        <begin position="207"/>
        <end position="232"/>
    </location>
</feature>
<dbReference type="Proteomes" id="UP000729402">
    <property type="component" value="Unassembled WGS sequence"/>
</dbReference>
<name>A0A8J5X482_ZIZPA</name>
<sequence length="232" mass="25501">MTDTIEEGGVAEIYVEAPEPEADVTHESPSQVTALNQSSEERDRNIQFVRAWYSPSKVVKQNAVVEASSQASVAQPVVVQQAEELPHEDTSDNDSEYLPGDEASSGEDEEATEILKKFKQFKTKLKAGEAANLDDVVLDRPKEVTWMYEIEDDGNATSYEDNGEKNKGSKAIIESNAKARVHTTSTGKVELNLKAFVPMSRTNSSVTVSMTSSKAQAQAHAQENPRKKLQVR</sequence>
<feature type="region of interest" description="Disordered" evidence="1">
    <location>
        <begin position="82"/>
        <end position="111"/>
    </location>
</feature>
<comment type="caution">
    <text evidence="2">The sequence shown here is derived from an EMBL/GenBank/DDBJ whole genome shotgun (WGS) entry which is preliminary data.</text>
</comment>
<accession>A0A8J5X482</accession>
<organism evidence="2 3">
    <name type="scientific">Zizania palustris</name>
    <name type="common">Northern wild rice</name>
    <dbReference type="NCBI Taxonomy" id="103762"/>
    <lineage>
        <taxon>Eukaryota</taxon>
        <taxon>Viridiplantae</taxon>
        <taxon>Streptophyta</taxon>
        <taxon>Embryophyta</taxon>
        <taxon>Tracheophyta</taxon>
        <taxon>Spermatophyta</taxon>
        <taxon>Magnoliopsida</taxon>
        <taxon>Liliopsida</taxon>
        <taxon>Poales</taxon>
        <taxon>Poaceae</taxon>
        <taxon>BOP clade</taxon>
        <taxon>Oryzoideae</taxon>
        <taxon>Oryzeae</taxon>
        <taxon>Zizaniinae</taxon>
        <taxon>Zizania</taxon>
    </lineage>
</organism>
<evidence type="ECO:0000313" key="3">
    <source>
        <dbReference type="Proteomes" id="UP000729402"/>
    </source>
</evidence>
<proteinExistence type="predicted"/>
<keyword evidence="3" id="KW-1185">Reference proteome</keyword>
<evidence type="ECO:0000313" key="2">
    <source>
        <dbReference type="EMBL" id="KAG8097117.1"/>
    </source>
</evidence>
<gene>
    <name evidence="2" type="ORF">GUJ93_ZPchr0013g34709</name>
</gene>
<dbReference type="AlphaFoldDB" id="A0A8J5X482"/>
<protein>
    <submittedName>
        <fullName evidence="2">Uncharacterized protein</fullName>
    </submittedName>
</protein>
<reference evidence="2" key="2">
    <citation type="submission" date="2021-02" db="EMBL/GenBank/DDBJ databases">
        <authorList>
            <person name="Kimball J.A."/>
            <person name="Haas M.W."/>
            <person name="Macchietto M."/>
            <person name="Kono T."/>
            <person name="Duquette J."/>
            <person name="Shao M."/>
        </authorList>
    </citation>
    <scope>NUCLEOTIDE SEQUENCE</scope>
    <source>
        <tissue evidence="2">Fresh leaf tissue</tissue>
    </source>
</reference>